<dbReference type="GO" id="GO:0003841">
    <property type="term" value="F:1-acylglycerol-3-phosphate O-acyltransferase activity"/>
    <property type="evidence" value="ECO:0007669"/>
    <property type="project" value="TreeGrafter"/>
</dbReference>
<evidence type="ECO:0000256" key="3">
    <source>
        <dbReference type="ARBA" id="ARBA00023315"/>
    </source>
</evidence>
<dbReference type="Proteomes" id="UP000808337">
    <property type="component" value="Unassembled WGS sequence"/>
</dbReference>
<keyword evidence="2" id="KW-0808">Transferase</keyword>
<evidence type="ECO:0000259" key="4">
    <source>
        <dbReference type="SMART" id="SM00563"/>
    </source>
</evidence>
<dbReference type="InterPro" id="IPR002123">
    <property type="entry name" value="Plipid/glycerol_acylTrfase"/>
</dbReference>
<dbReference type="AlphaFoldDB" id="A0A9D7XTX5"/>
<reference evidence="5 6" key="1">
    <citation type="submission" date="2020-10" db="EMBL/GenBank/DDBJ databases">
        <title>Connecting structure to function with the recovery of over 1000 high-quality activated sludge metagenome-assembled genomes encoding full-length rRNA genes using long-read sequencing.</title>
        <authorList>
            <person name="Singleton C.M."/>
            <person name="Petriglieri F."/>
            <person name="Kristensen J.M."/>
            <person name="Kirkegaard R.H."/>
            <person name="Michaelsen T.Y."/>
            <person name="Andersen M.H."/>
            <person name="Karst S.M."/>
            <person name="Dueholm M.S."/>
            <person name="Nielsen P.H."/>
            <person name="Albertsen M."/>
        </authorList>
    </citation>
    <scope>NUCLEOTIDE SEQUENCE [LARGE SCALE GENOMIC DNA]</scope>
    <source>
        <strain evidence="5">Ribe_18-Q3-R11-54_MAXAC.273</strain>
    </source>
</reference>
<dbReference type="CDD" id="cd07989">
    <property type="entry name" value="LPLAT_AGPAT-like"/>
    <property type="match status" value="1"/>
</dbReference>
<protein>
    <submittedName>
        <fullName evidence="5">1-acyl-sn-glycerol-3-phosphate acyltransferase</fullName>
    </submittedName>
</protein>
<dbReference type="SMART" id="SM00563">
    <property type="entry name" value="PlsC"/>
    <property type="match status" value="1"/>
</dbReference>
<gene>
    <name evidence="5" type="ORF">IPP15_17790</name>
</gene>
<dbReference type="EMBL" id="JADKGY010000029">
    <property type="protein sequence ID" value="MBK9984193.1"/>
    <property type="molecule type" value="Genomic_DNA"/>
</dbReference>
<dbReference type="SUPFAM" id="SSF69593">
    <property type="entry name" value="Glycerol-3-phosphate (1)-acyltransferase"/>
    <property type="match status" value="1"/>
</dbReference>
<name>A0A9D7XTX5_9BACT</name>
<proteinExistence type="predicted"/>
<evidence type="ECO:0000313" key="5">
    <source>
        <dbReference type="EMBL" id="MBK9984193.1"/>
    </source>
</evidence>
<dbReference type="Pfam" id="PF01553">
    <property type="entry name" value="Acyltransferase"/>
    <property type="match status" value="1"/>
</dbReference>
<keyword evidence="3 5" id="KW-0012">Acyltransferase</keyword>
<dbReference type="GO" id="GO:0006654">
    <property type="term" value="P:phosphatidic acid biosynthetic process"/>
    <property type="evidence" value="ECO:0007669"/>
    <property type="project" value="TreeGrafter"/>
</dbReference>
<comment type="pathway">
    <text evidence="1">Lipid metabolism.</text>
</comment>
<evidence type="ECO:0000313" key="6">
    <source>
        <dbReference type="Proteomes" id="UP000808337"/>
    </source>
</evidence>
<organism evidence="5 6">
    <name type="scientific">Candidatus Opimibacter skivensis</name>
    <dbReference type="NCBI Taxonomy" id="2982028"/>
    <lineage>
        <taxon>Bacteria</taxon>
        <taxon>Pseudomonadati</taxon>
        <taxon>Bacteroidota</taxon>
        <taxon>Saprospiria</taxon>
        <taxon>Saprospirales</taxon>
        <taxon>Saprospiraceae</taxon>
        <taxon>Candidatus Opimibacter</taxon>
    </lineage>
</organism>
<sequence length="165" mass="18557">MLDPLIELSWIDTYILSKAEVGDYPLLGKGAKETGVVFVDREDHKSRKNALGAIEGLLKSNCSVMIYPEGTTYYGDLTGDFRKGAIELAFDMGVPIVPVMIEYPNSSFYWSHEMLMDYFIRIFRPAGKIIVKGKIGEPIISDFRKNVVKGTQNAINEMIIEARQN</sequence>
<dbReference type="PANTHER" id="PTHR10434:SF11">
    <property type="entry name" value="1-ACYL-SN-GLYCEROL-3-PHOSPHATE ACYLTRANSFERASE"/>
    <property type="match status" value="1"/>
</dbReference>
<accession>A0A9D7XTX5</accession>
<comment type="caution">
    <text evidence="5">The sequence shown here is derived from an EMBL/GenBank/DDBJ whole genome shotgun (WGS) entry which is preliminary data.</text>
</comment>
<evidence type="ECO:0000256" key="2">
    <source>
        <dbReference type="ARBA" id="ARBA00022679"/>
    </source>
</evidence>
<feature type="domain" description="Phospholipid/glycerol acyltransferase" evidence="4">
    <location>
        <begin position="1"/>
        <end position="104"/>
    </location>
</feature>
<dbReference type="PANTHER" id="PTHR10434">
    <property type="entry name" value="1-ACYL-SN-GLYCEROL-3-PHOSPHATE ACYLTRANSFERASE"/>
    <property type="match status" value="1"/>
</dbReference>
<evidence type="ECO:0000256" key="1">
    <source>
        <dbReference type="ARBA" id="ARBA00005189"/>
    </source>
</evidence>